<evidence type="ECO:0000313" key="2">
    <source>
        <dbReference type="EMBL" id="BBO66243.1"/>
    </source>
</evidence>
<dbReference type="EMBL" id="AP021874">
    <property type="protein sequence ID" value="BBO66243.1"/>
    <property type="molecule type" value="Genomic_DNA"/>
</dbReference>
<dbReference type="Proteomes" id="UP000427906">
    <property type="component" value="Chromosome"/>
</dbReference>
<dbReference type="KEGG" id="dalk:DSCA_01730"/>
<gene>
    <name evidence="2" type="ORF">DSCA_01730</name>
</gene>
<sequence>MEIQDPLSGFLTAPEMKNHPLPPADMDRMVADILSGMSLKEKSLIANMDEKSLPYLQYAFDVYLGRDVGDDPETGKEIMRRIWQTLQQTHRIRLVKKGR</sequence>
<reference evidence="2 3" key="1">
    <citation type="submission" date="2019-11" db="EMBL/GenBank/DDBJ databases">
        <title>Comparative genomics of hydrocarbon-degrading Desulfosarcina strains.</title>
        <authorList>
            <person name="Watanabe M."/>
            <person name="Kojima H."/>
            <person name="Fukui M."/>
        </authorList>
    </citation>
    <scope>NUCLEOTIDE SEQUENCE [LARGE SCALE GENOMIC DNA]</scope>
    <source>
        <strain evidence="2 3">PL12</strain>
    </source>
</reference>
<organism evidence="2 3">
    <name type="scientific">Desulfosarcina alkanivorans</name>
    <dbReference type="NCBI Taxonomy" id="571177"/>
    <lineage>
        <taxon>Bacteria</taxon>
        <taxon>Pseudomonadati</taxon>
        <taxon>Thermodesulfobacteriota</taxon>
        <taxon>Desulfobacteria</taxon>
        <taxon>Desulfobacterales</taxon>
        <taxon>Desulfosarcinaceae</taxon>
        <taxon>Desulfosarcina</taxon>
    </lineage>
</organism>
<keyword evidence="3" id="KW-1185">Reference proteome</keyword>
<name>A0A5K7YCB9_9BACT</name>
<proteinExistence type="predicted"/>
<protein>
    <submittedName>
        <fullName evidence="2">Uncharacterized protein</fullName>
    </submittedName>
</protein>
<evidence type="ECO:0000313" key="3">
    <source>
        <dbReference type="Proteomes" id="UP000427906"/>
    </source>
</evidence>
<accession>A0A5K7YCB9</accession>
<dbReference type="AlphaFoldDB" id="A0A5K7YCB9"/>
<evidence type="ECO:0000256" key="1">
    <source>
        <dbReference type="SAM" id="MobiDB-lite"/>
    </source>
</evidence>
<feature type="region of interest" description="Disordered" evidence="1">
    <location>
        <begin position="1"/>
        <end position="24"/>
    </location>
</feature>